<proteinExistence type="predicted"/>
<sequence>MIRTEALWSTWFSLSTMIEVRVTEPERSDGDS</sequence>
<dbReference type="EMBL" id="JAVDUG010000019">
    <property type="protein sequence ID" value="MDR6781434.1"/>
    <property type="molecule type" value="Genomic_DNA"/>
</dbReference>
<accession>A0ABU1QP62</accession>
<name>A0ABU1QP62_9BACL</name>
<reference evidence="1 2" key="1">
    <citation type="submission" date="2023-07" db="EMBL/GenBank/DDBJ databases">
        <title>Sorghum-associated microbial communities from plants grown in Nebraska, USA.</title>
        <authorList>
            <person name="Schachtman D."/>
        </authorList>
    </citation>
    <scope>NUCLEOTIDE SEQUENCE [LARGE SCALE GENOMIC DNA]</scope>
    <source>
        <strain evidence="1 2">BE143</strain>
    </source>
</reference>
<protein>
    <submittedName>
        <fullName evidence="1">Uncharacterized protein</fullName>
    </submittedName>
</protein>
<organism evidence="1 2">
    <name type="scientific">Paenibacillus peoriae</name>
    <dbReference type="NCBI Taxonomy" id="59893"/>
    <lineage>
        <taxon>Bacteria</taxon>
        <taxon>Bacillati</taxon>
        <taxon>Bacillota</taxon>
        <taxon>Bacilli</taxon>
        <taxon>Bacillales</taxon>
        <taxon>Paenibacillaceae</taxon>
        <taxon>Paenibacillus</taxon>
    </lineage>
</organism>
<evidence type="ECO:0000313" key="1">
    <source>
        <dbReference type="EMBL" id="MDR6781434.1"/>
    </source>
</evidence>
<dbReference type="Proteomes" id="UP001266807">
    <property type="component" value="Unassembled WGS sequence"/>
</dbReference>
<keyword evidence="2" id="KW-1185">Reference proteome</keyword>
<comment type="caution">
    <text evidence="1">The sequence shown here is derived from an EMBL/GenBank/DDBJ whole genome shotgun (WGS) entry which is preliminary data.</text>
</comment>
<gene>
    <name evidence="1" type="ORF">J2W98_005754</name>
</gene>
<evidence type="ECO:0000313" key="2">
    <source>
        <dbReference type="Proteomes" id="UP001266807"/>
    </source>
</evidence>